<evidence type="ECO:0000259" key="2">
    <source>
        <dbReference type="Pfam" id="PF13273"/>
    </source>
</evidence>
<evidence type="ECO:0000313" key="6">
    <source>
        <dbReference type="Proteomes" id="UP000254412"/>
    </source>
</evidence>
<reference evidence="4 6" key="3">
    <citation type="submission" date="2018-06" db="EMBL/GenBank/DDBJ databases">
        <authorList>
            <consortium name="Pathogen Informatics"/>
            <person name="Doyle S."/>
        </authorList>
    </citation>
    <scope>NUCLEOTIDE SEQUENCE [LARGE SCALE GENOMIC DNA]</scope>
    <source>
        <strain evidence="4 6">NCTC13834</strain>
    </source>
</reference>
<reference evidence="3 5" key="1">
    <citation type="journal article" date="2016" name="Front. Microbiol.">
        <title>Comprehensive Phylogenetic Analysis of Bovine Non-aureus Staphylococci Species Based on Whole-Genome Sequencing.</title>
        <authorList>
            <person name="Naushad S."/>
            <person name="Barkema H.W."/>
            <person name="Luby C."/>
            <person name="Condas L.A."/>
            <person name="Nobrega D.B."/>
            <person name="Carson D.A."/>
            <person name="De Buck J."/>
        </authorList>
    </citation>
    <scope>NUCLEOTIDE SEQUENCE [LARGE SCALE GENOMIC DNA]</scope>
    <source>
        <strain evidence="3 5">SNUC 4337</strain>
    </source>
</reference>
<dbReference type="RefSeq" id="WP_096808368.1">
    <property type="nucleotide sequence ID" value="NZ_BMCF01000001.1"/>
</dbReference>
<organism evidence="3 5">
    <name type="scientific">Staphylococcus nepalensis</name>
    <dbReference type="NCBI Taxonomy" id="214473"/>
    <lineage>
        <taxon>Bacteria</taxon>
        <taxon>Bacillati</taxon>
        <taxon>Bacillota</taxon>
        <taxon>Bacilli</taxon>
        <taxon>Bacillales</taxon>
        <taxon>Staphylococcaceae</taxon>
        <taxon>Staphylococcus</taxon>
    </lineage>
</organism>
<dbReference type="EMBL" id="PZHR01000006">
    <property type="protein sequence ID" value="PTK60426.1"/>
    <property type="molecule type" value="Genomic_DNA"/>
</dbReference>
<dbReference type="Proteomes" id="UP000254412">
    <property type="component" value="Unassembled WGS sequence"/>
</dbReference>
<dbReference type="Proteomes" id="UP000240400">
    <property type="component" value="Unassembled WGS sequence"/>
</dbReference>
<evidence type="ECO:0000313" key="4">
    <source>
        <dbReference type="EMBL" id="SUM54151.1"/>
    </source>
</evidence>
<keyword evidence="1" id="KW-0812">Transmembrane</keyword>
<dbReference type="KEGG" id="snl:BJD96_01995"/>
<reference evidence="3" key="2">
    <citation type="submission" date="2018-03" db="EMBL/GenBank/DDBJ databases">
        <authorList>
            <person name="Keele B.F."/>
        </authorList>
    </citation>
    <scope>NUCLEOTIDE SEQUENCE</scope>
    <source>
        <strain evidence="3">SNUC 4337</strain>
    </source>
</reference>
<feature type="transmembrane region" description="Helical" evidence="1">
    <location>
        <begin position="12"/>
        <end position="32"/>
    </location>
</feature>
<feature type="domain" description="DUF4064" evidence="2">
    <location>
        <begin position="2"/>
        <end position="112"/>
    </location>
</feature>
<accession>A0A291JIF5</accession>
<sequence>MKRTVEKVLAWLGILIQFVVIFLMAIAAPFLNDESYKSSLMRSVENQDIIRDNLTQTETSQLLDNISQLFIIALGTVIITTILALIFVLLINKLPKTVGVILVLLAIVTVFTLNLLTALLWLIAGIILLVRQPNKKSKSKKIHKK</sequence>
<dbReference type="OrthoDB" id="2414536at2"/>
<feature type="transmembrane region" description="Helical" evidence="1">
    <location>
        <begin position="69"/>
        <end position="91"/>
    </location>
</feature>
<dbReference type="Pfam" id="PF13273">
    <property type="entry name" value="DUF4064"/>
    <property type="match status" value="1"/>
</dbReference>
<keyword evidence="1" id="KW-0472">Membrane</keyword>
<evidence type="ECO:0000313" key="3">
    <source>
        <dbReference type="EMBL" id="PTK60426.1"/>
    </source>
</evidence>
<dbReference type="AlphaFoldDB" id="A0A291JIF5"/>
<dbReference type="InterPro" id="IPR025273">
    <property type="entry name" value="DUF4064"/>
</dbReference>
<keyword evidence="1" id="KW-1133">Transmembrane helix</keyword>
<gene>
    <name evidence="3" type="ORF">BUZ61_02320</name>
    <name evidence="4" type="ORF">NCTC13834_00436</name>
</gene>
<dbReference type="GeneID" id="66775843"/>
<feature type="transmembrane region" description="Helical" evidence="1">
    <location>
        <begin position="97"/>
        <end position="130"/>
    </location>
</feature>
<protein>
    <submittedName>
        <fullName evidence="3">DUF4064 domain-containing protein</fullName>
    </submittedName>
    <submittedName>
        <fullName evidence="4">Membrane protein</fullName>
    </submittedName>
</protein>
<dbReference type="EMBL" id="UHDS01000001">
    <property type="protein sequence ID" value="SUM54151.1"/>
    <property type="molecule type" value="Genomic_DNA"/>
</dbReference>
<name>A0A291JIF5_9STAP</name>
<proteinExistence type="predicted"/>
<evidence type="ECO:0000256" key="1">
    <source>
        <dbReference type="SAM" id="Phobius"/>
    </source>
</evidence>
<evidence type="ECO:0000313" key="5">
    <source>
        <dbReference type="Proteomes" id="UP000240400"/>
    </source>
</evidence>